<reference evidence="2" key="2">
    <citation type="submission" date="2015-03" db="UniProtKB">
        <authorList>
            <consortium name="EnsemblPlants"/>
        </authorList>
    </citation>
    <scope>IDENTIFICATION</scope>
</reference>
<name>A0A0D3BGT2_BRAOL</name>
<dbReference type="EnsemblPlants" id="Bo3g122070.1">
    <property type="protein sequence ID" value="Bo3g122070.1"/>
    <property type="gene ID" value="Bo3g122070"/>
</dbReference>
<evidence type="ECO:0000313" key="3">
    <source>
        <dbReference type="Proteomes" id="UP000032141"/>
    </source>
</evidence>
<dbReference type="Proteomes" id="UP000032141">
    <property type="component" value="Chromosome C3"/>
</dbReference>
<proteinExistence type="predicted"/>
<evidence type="ECO:0000313" key="2">
    <source>
        <dbReference type="EnsemblPlants" id="Bo3g122070.1"/>
    </source>
</evidence>
<dbReference type="HOGENOM" id="CLU_019862_2_1_1"/>
<dbReference type="AlphaFoldDB" id="A0A0D3BGT2"/>
<accession>A0A0D3BGT2</accession>
<dbReference type="OMA" id="EAYLFRC"/>
<reference evidence="2 3" key="1">
    <citation type="journal article" date="2014" name="Genome Biol.">
        <title>Transcriptome and methylome profiling reveals relics of genome dominance in the mesopolyploid Brassica oleracea.</title>
        <authorList>
            <person name="Parkin I.A."/>
            <person name="Koh C."/>
            <person name="Tang H."/>
            <person name="Robinson S.J."/>
            <person name="Kagale S."/>
            <person name="Clarke W.E."/>
            <person name="Town C.D."/>
            <person name="Nixon J."/>
            <person name="Krishnakumar V."/>
            <person name="Bidwell S.L."/>
            <person name="Denoeud F."/>
            <person name="Belcram H."/>
            <person name="Links M.G."/>
            <person name="Just J."/>
            <person name="Clarke C."/>
            <person name="Bender T."/>
            <person name="Huebert T."/>
            <person name="Mason A.S."/>
            <person name="Pires J.C."/>
            <person name="Barker G."/>
            <person name="Moore J."/>
            <person name="Walley P.G."/>
            <person name="Manoli S."/>
            <person name="Batley J."/>
            <person name="Edwards D."/>
            <person name="Nelson M.N."/>
            <person name="Wang X."/>
            <person name="Paterson A.H."/>
            <person name="King G."/>
            <person name="Bancroft I."/>
            <person name="Chalhoub B."/>
            <person name="Sharpe A.G."/>
        </authorList>
    </citation>
    <scope>NUCLEOTIDE SEQUENCE</scope>
    <source>
        <strain evidence="2 3">cv. TO1000</strain>
    </source>
</reference>
<keyword evidence="3" id="KW-1185">Reference proteome</keyword>
<organism evidence="2 3">
    <name type="scientific">Brassica oleracea var. oleracea</name>
    <dbReference type="NCBI Taxonomy" id="109376"/>
    <lineage>
        <taxon>Eukaryota</taxon>
        <taxon>Viridiplantae</taxon>
        <taxon>Streptophyta</taxon>
        <taxon>Embryophyta</taxon>
        <taxon>Tracheophyta</taxon>
        <taxon>Spermatophyta</taxon>
        <taxon>Magnoliopsida</taxon>
        <taxon>eudicotyledons</taxon>
        <taxon>Gunneridae</taxon>
        <taxon>Pentapetalae</taxon>
        <taxon>rosids</taxon>
        <taxon>malvids</taxon>
        <taxon>Brassicales</taxon>
        <taxon>Brassicaceae</taxon>
        <taxon>Brassiceae</taxon>
        <taxon>Brassica</taxon>
    </lineage>
</organism>
<dbReference type="Gramene" id="Bo3g122070.1">
    <property type="protein sequence ID" value="Bo3g122070.1"/>
    <property type="gene ID" value="Bo3g122070"/>
</dbReference>
<feature type="compositionally biased region" description="Basic and acidic residues" evidence="1">
    <location>
        <begin position="212"/>
        <end position="227"/>
    </location>
</feature>
<sequence length="288" mass="32953">MAHPVDPDEADAYWVARGNRIVPPAESWYPPRPPLRRDFDLSREVKFQISKYRECADNPPEGYFTCYEAYLFRCRLWFPIPVIIIQNLNRFELSISQVALAGLQHLIGILVLSYERGMKLDIDRFEALLRPKLLPGSLMYCLVPLPNPLPLFPEDLVVLRDLLRGGSFHGTYFTTKRVRRALACHRSQAHPQGFVEDETDSDMDEFASCDVPKTRDRDREPKDKETALDNIDFPEDELPLPGWNPNFVPGDGSGTRDVPLLECNFDDFFASLSPNFDPPPALDELSRS</sequence>
<feature type="compositionally biased region" description="Acidic residues" evidence="1">
    <location>
        <begin position="195"/>
        <end position="207"/>
    </location>
</feature>
<evidence type="ECO:0000256" key="1">
    <source>
        <dbReference type="SAM" id="MobiDB-lite"/>
    </source>
</evidence>
<protein>
    <submittedName>
        <fullName evidence="2">Uncharacterized protein</fullName>
    </submittedName>
</protein>
<feature type="region of interest" description="Disordered" evidence="1">
    <location>
        <begin position="193"/>
        <end position="251"/>
    </location>
</feature>